<dbReference type="Pfam" id="PF07992">
    <property type="entry name" value="Pyr_redox_2"/>
    <property type="match status" value="1"/>
</dbReference>
<dbReference type="InterPro" id="IPR001763">
    <property type="entry name" value="Rhodanese-like_dom"/>
</dbReference>
<dbReference type="PRINTS" id="PR00368">
    <property type="entry name" value="FADPNR"/>
</dbReference>
<dbReference type="InterPro" id="IPR023753">
    <property type="entry name" value="FAD/NAD-binding_dom"/>
</dbReference>
<evidence type="ECO:0000259" key="7">
    <source>
        <dbReference type="PROSITE" id="PS50206"/>
    </source>
</evidence>
<keyword evidence="3" id="KW-0285">Flavoprotein</keyword>
<evidence type="ECO:0000256" key="6">
    <source>
        <dbReference type="ARBA" id="ARBA00023284"/>
    </source>
</evidence>
<evidence type="ECO:0000256" key="2">
    <source>
        <dbReference type="ARBA" id="ARBA00009130"/>
    </source>
</evidence>
<proteinExistence type="inferred from homology"/>
<organism evidence="8 9">
    <name type="scientific">Corynebacterium rouxii</name>
    <dbReference type="NCBI Taxonomy" id="2719119"/>
    <lineage>
        <taxon>Bacteria</taxon>
        <taxon>Bacillati</taxon>
        <taxon>Actinomycetota</taxon>
        <taxon>Actinomycetes</taxon>
        <taxon>Mycobacteriales</taxon>
        <taxon>Corynebacteriaceae</taxon>
        <taxon>Corynebacterium</taxon>
    </lineage>
</organism>
<dbReference type="SUPFAM" id="SSF55424">
    <property type="entry name" value="FAD/NAD-linked reductases, dimerisation (C-terminal) domain"/>
    <property type="match status" value="1"/>
</dbReference>
<dbReference type="PRINTS" id="PR00411">
    <property type="entry name" value="PNDRDTASEI"/>
</dbReference>
<evidence type="ECO:0000256" key="1">
    <source>
        <dbReference type="ARBA" id="ARBA00001974"/>
    </source>
</evidence>
<dbReference type="InterPro" id="IPR004099">
    <property type="entry name" value="Pyr_nucl-diS_OxRdtase_dimer"/>
</dbReference>
<dbReference type="RefSeq" id="WP_155873688.1">
    <property type="nucleotide sequence ID" value="NZ_CP168248.1"/>
</dbReference>
<accession>A0A6I8MHV6</accession>
<dbReference type="Gene3D" id="3.40.250.10">
    <property type="entry name" value="Rhodanese-like domain"/>
    <property type="match status" value="1"/>
</dbReference>
<dbReference type="Proteomes" id="UP000423525">
    <property type="component" value="Chromosome"/>
</dbReference>
<dbReference type="SUPFAM" id="SSF52821">
    <property type="entry name" value="Rhodanese/Cell cycle control phosphatase"/>
    <property type="match status" value="1"/>
</dbReference>
<name>A0A6I8MHV6_9CORY</name>
<dbReference type="AlphaFoldDB" id="A0A6I8MHV6"/>
<keyword evidence="5" id="KW-0560">Oxidoreductase</keyword>
<evidence type="ECO:0000256" key="5">
    <source>
        <dbReference type="ARBA" id="ARBA00023002"/>
    </source>
</evidence>
<dbReference type="KEGG" id="crf:FRC0190_01776"/>
<keyword evidence="4" id="KW-0274">FAD</keyword>
<sequence length="537" mass="56168">MTTTIIVGGVAGGMSTAARLRRRDENMTILVFEASNHVSFANCGLPYHVSGVIPERSSLLLQTPESLAARFNIDVRVDHLVTAINRDSGSVSVKNLVTGELSEHHYDHLVLSPGARPILPPLPGIEKALTLRTVEDVDTIIERVAGASSAAIIGGGFIGIELAENLAHRGIATTIIERGPQILGPLDIEMAAFVEQRLRDNGIIVRTNANAAAITDTGVELADGSVTADIVVAAVGVAPASDLARAAGLAVGERGGIVVDDQLRTTDPQIFALGDAAEKRDAISGADTLVPLAQTANRHGRLVADIITGRDVKRTSTLGTAIVGVFGLAAASVGWSEKRAVAAGKNIRVIHTHPVSHAGYYPGAAQLHLKLVVDADNDAILGAQAVGEDGADKRIDVIATAMRAGLSATDLADLELAYSPQYGSAKDPVNLIGMVNDNIRSGERSVQWHELDAQLADGWILVDVRTAGEFAAGNIPGAINIPVDELREHLDELQGKNVLVHCQVGLRGHVAATLLTNSGINAANLDGGYLTWKTATS</sequence>
<reference evidence="8 9" key="1">
    <citation type="submission" date="2019-11" db="EMBL/GenBank/DDBJ databases">
        <authorList>
            <person name="Brisse S."/>
        </authorList>
    </citation>
    <scope>NUCLEOTIDE SEQUENCE [LARGE SCALE GENOMIC DNA]</scope>
    <source>
        <strain evidence="8">FRC0190</strain>
    </source>
</reference>
<dbReference type="Pfam" id="PF02852">
    <property type="entry name" value="Pyr_redox_dim"/>
    <property type="match status" value="1"/>
</dbReference>
<dbReference type="GO" id="GO:0016491">
    <property type="term" value="F:oxidoreductase activity"/>
    <property type="evidence" value="ECO:0007669"/>
    <property type="project" value="UniProtKB-KW"/>
</dbReference>
<feature type="domain" description="Rhodanese" evidence="7">
    <location>
        <begin position="455"/>
        <end position="537"/>
    </location>
</feature>
<dbReference type="InterPro" id="IPR036188">
    <property type="entry name" value="FAD/NAD-bd_sf"/>
</dbReference>
<dbReference type="PANTHER" id="PTHR43429">
    <property type="entry name" value="PYRIDINE NUCLEOTIDE-DISULFIDE OXIDOREDUCTASE DOMAIN-CONTAINING"/>
    <property type="match status" value="1"/>
</dbReference>
<dbReference type="SMART" id="SM00450">
    <property type="entry name" value="RHOD"/>
    <property type="match status" value="1"/>
</dbReference>
<evidence type="ECO:0000313" key="9">
    <source>
        <dbReference type="Proteomes" id="UP000423525"/>
    </source>
</evidence>
<dbReference type="InterPro" id="IPR050260">
    <property type="entry name" value="FAD-bd_OxRdtase"/>
</dbReference>
<dbReference type="EMBL" id="LR738855">
    <property type="protein sequence ID" value="VZH85838.1"/>
    <property type="molecule type" value="Genomic_DNA"/>
</dbReference>
<dbReference type="PANTHER" id="PTHR43429:SF1">
    <property type="entry name" value="NAD(P)H SULFUR OXIDOREDUCTASE (COA-DEPENDENT)"/>
    <property type="match status" value="1"/>
</dbReference>
<dbReference type="SUPFAM" id="SSF51905">
    <property type="entry name" value="FAD/NAD(P)-binding domain"/>
    <property type="match status" value="1"/>
</dbReference>
<evidence type="ECO:0000256" key="4">
    <source>
        <dbReference type="ARBA" id="ARBA00022827"/>
    </source>
</evidence>
<evidence type="ECO:0000313" key="8">
    <source>
        <dbReference type="EMBL" id="VZH85838.1"/>
    </source>
</evidence>
<dbReference type="PROSITE" id="PS50206">
    <property type="entry name" value="RHODANESE_3"/>
    <property type="match status" value="1"/>
</dbReference>
<dbReference type="Pfam" id="PF00581">
    <property type="entry name" value="Rhodanese"/>
    <property type="match status" value="1"/>
</dbReference>
<dbReference type="Gene3D" id="3.50.50.60">
    <property type="entry name" value="FAD/NAD(P)-binding domain"/>
    <property type="match status" value="2"/>
</dbReference>
<dbReference type="CDD" id="cd01524">
    <property type="entry name" value="RHOD_Pyr_redox"/>
    <property type="match status" value="1"/>
</dbReference>
<keyword evidence="6" id="KW-0676">Redox-active center</keyword>
<protein>
    <submittedName>
        <fullName evidence="8">CoA-disulfide reductase</fullName>
    </submittedName>
</protein>
<comment type="similarity">
    <text evidence="2">Belongs to the class-III pyridine nucleotide-disulfide oxidoreductase family.</text>
</comment>
<dbReference type="InterPro" id="IPR016156">
    <property type="entry name" value="FAD/NAD-linked_Rdtase_dimer_sf"/>
</dbReference>
<gene>
    <name evidence="8" type="ORF">FRC0190_01776</name>
</gene>
<evidence type="ECO:0000256" key="3">
    <source>
        <dbReference type="ARBA" id="ARBA00022630"/>
    </source>
</evidence>
<comment type="cofactor">
    <cofactor evidence="1">
        <name>FAD</name>
        <dbReference type="ChEBI" id="CHEBI:57692"/>
    </cofactor>
</comment>
<dbReference type="InterPro" id="IPR036873">
    <property type="entry name" value="Rhodanese-like_dom_sf"/>
</dbReference>